<dbReference type="SUPFAM" id="SSF53901">
    <property type="entry name" value="Thiolase-like"/>
    <property type="match status" value="2"/>
</dbReference>
<feature type="domain" description="Carrier" evidence="10">
    <location>
        <begin position="4611"/>
        <end position="4686"/>
    </location>
</feature>
<dbReference type="InterPro" id="IPR049551">
    <property type="entry name" value="PKS_DH_C"/>
</dbReference>
<dbReference type="Gene3D" id="3.10.129.110">
    <property type="entry name" value="Polyketide synthase dehydratase"/>
    <property type="match status" value="3"/>
</dbReference>
<evidence type="ECO:0000256" key="7">
    <source>
        <dbReference type="ARBA" id="ARBA00023315"/>
    </source>
</evidence>
<evidence type="ECO:0000256" key="4">
    <source>
        <dbReference type="ARBA" id="ARBA00022679"/>
    </source>
</evidence>
<sequence length="4783" mass="501227">MGRELYSAFPVFAETLDEAAGHLDLQLDRPLHEVMWPAGTADAALLDQTGYAQPALFAFEVALSRLLRSWGVTPDFVAGHSVGELAAAHVAGVLTLEDAAFLVGARARLMQALPEGGIMAAVRAPEEHVRALIGDRTDVAVAAVNGPESVVVSGTRDAVAAITAQLGKATPLRVSHAFHSPLMEPMLAEFRQAAELLAYSPPVIPVISNLTGAPADADQLCSPEYWVRHVREAVRFGDGMAALWDAGAGTFVEVGPGGTLAALAERYPTGPALCTPTLRRDRPEPAEFLRTLARLHTHGRTVDWLPAFADRPARRAELPTYAFQRRHYWLQVPTPPGDAAGFGQAPADHPLLGAALPLPGSDGLVLTGRLSSTAHPWLADHVILGTVLLSGTAFVELAAYAGERTHCPRIDELALQAPLAVPERGGIGLQVVVNGPDETGRRTVEMHSRPTDAPEDASWTLHATGLLSPDRGAGSGPDAGSEYGDEDGFRAEVGFMAGDGDEDGDAAWPPADAIPLDVSSLYTDLAAQGYAYGPAFQGVRAAWRHQDSVLAEVSLDPEAAAEATSFGLHPALLDAVLHSAGFLGGDTLAADEQATIPFAWSGVRLHARGASTVRARISVTGGQPGSGAVSLEITDLTGAPVASVASLVSRPITADQVQADGPGGPGGHPVYAVDWQRLAAAEAPSAPPGRWAVVRDTAELSALTDADGTATAPRTIIADCTPAEDGEMPHRLRVATSTTLALLQTWLAEERPTASRLILSTAGAVPLPRGATDVDPAAAAVWGLVRSAQAEHPGHFLLVDDAPGAHTPLERLAAAALASGEPEIAVRDNSTWIPRAVRLPAPETDATPSSPSSPWDPDGTVLVTGGTGGLGALVARHLVVGHGVRRLLLASRRGMAAPGAGELVSELSELGATTVRVEACDVADRDALAGLLAGIDPVHRLTGVVHAAGVLDDALLADLTPDRLDTVLRPKADAAWHLHELTREMGLSTFVLFSSSAGLLDAPGQANYAAANTFLDALAQLRQSLGLPAQSHVWGLWMGEEGMGAGLGAVGLRRIARQGLAPLSPSENLALFDRALAIADTAVALTLRIDRAAVRARADGVPPLLRGLVRAPLRTAATTTGAQGSSTAGLPFARRLAEFTEPERDRFVLDLVCGRIAAVLGHDSAGSIDPDRSFQDLGFDSLAAVELRNLLSTATGLQLPATLVFDHPTSRALAALITNTALGTVPTPTAAPVGVPGVDEPVVIVGMACRYPGGVGGPEGLWRLVAEGVDGLSPFPVDRGWDVGRLYDPGLSRPGTSYVRVGGFLEDAGGFDPEFFGISPREARELDPQQRLLLEVSWEALERARIVPGSLRGSPTGVFAGVMYHDYPTGASAGSIVSGRVAYTLGLEGPALTVDTACSSSLVSVHLAAQALRSGECALALAGGVTVMSTPESFIEFSRQGGLAPDGRCKSFSEDADGTGWSEGVGVLVLERLSDARRNNHRVLAVVRGSAVNQDGASNGLTAPNGPAQQRVIGQALASAGLTAADVDVVEAHGTGTTLGDPIEAQALLATYGQDRPAERPLWLGSLKSNIGHTQAAAGVAGVIKMVMAMHHDLLPRTLHVTEPSSHVDWSAGAVELLTQAQPWQRNGDPRRAGVSSFGISGTNAHLILEEAPDFPEDSSAKPAVRLPVVPWVLSARTGEALRAQAAQLADHVAGQDLDPVDVGYSLATTRAALEHRVVVVGADTAELVGGLEAVARGERLGGVPVGGRLAFICSGQGSQRLGMGRELYDTFPVFARALDEVAGELGLPLREIMWPTEQTEGHGRLDGTEFAQPALFALEVALGRLLESWGVRPDYAAGHSVGELAAAHLAGVFSLPDACSLVTARGRLMGALPAGGAMVAVRATEDEVTAVLASLERVAIAAVNGPDAIVISGEEEAVAQAAAHFEHTRRLRVSHAFHSPLMEPMLAAFREVAAQVTFHPPVIPLVSNLTGALADPKDLCTPDYWVRHVREAVRFGDGMQALRTEGVTTFLEIGPDATLTALATLSADADQGGDTIPALRRDRPEAAHLLHTLGDLHTRGIPITWPTLFEDQPTHPIDLPTYPFQHKHYWMHTTQDIVDVQQAGLESAEHPLLGAVVELPGSESVVLSGRLSVEQQPWLADHAVMGTVLFPGTGFVELAIRAGDEVNCPVLDELTLHNPLVLPEHGGVAVQVMTAAPDQDGHRHLHIHARPDNATPDEEWTLHAEGILTPDTTPTNTPTDMEAWPPERAAVVSLEGFYERLAGLGLAYGPVFQGVRAVWQRGDEVFAEVELPAQALEQAAGFGLHPALFDAALHAMAGAGQDDHGDDDGGQEPGAQLPFAWQGVRLHASGATALRVRLQPTGPATTTIHLTDVHGSPVATVTSLTTRPAPHPTNHLNHAVRQALFHLDWTPVPAPIGQDGAAGLEPLRIHRVTNQAADSPAAALRQTLSDALDALQSPITEPDTGPGSTPLIVLTQHAVSVTDTDPPVDVAAAAVWGLVRSAQAETPGHHLLIDTDNHPTSQTALPSAAAYSLATGEHQLALRAGQITTPRLTRTPVQTQTQTAEAPTPWGPAGTVLVTGGTGGLGALVTRHLVTGHGVRHLLLTSRRGITAPGATELVAELSELGATVHIEACDVADRHALAALLAGIDPEHPLTGVVHTAGVLDDGMLPSLTTDRLDPVLRPKADAAWHLHELTQDMNLTAFILFSSIAGIFSGAGQANYAAANAFLDALAQHRQSLGLPAQSLAWGPWDQAEGMAGRLTGQDRARLARSGIQPLTDGEGLELFDTAVACGKTITVPVRLDATTLHSVDGEVPAVLRGLIGRQGRRASVQAGQGSSLARRLHGLDAEQQLSRVADLVGVQVAAVLGFGPETAIEPGRAFNEMGFDSLTAVEFRNALAAATGLRLPATLVFDYPTITTLAHHLLTHLHTTPADNNTTAPVQASDTDEPMAIVGMACRYPGGIGSPEELWQLVADGTDGLAPFPTDRGWNLGRLYDPTSTRPGTSYVREGGFLDGAAGFDPEFFGISPREARELDPQQRLLLEVSWEALERARIVPATLKGTPTGVFAGVMYHDYPTATSAGSIISGRIAYTLGLQGPALTVDTACSSSLVSLHLAAQALRSGECALALAGGVTVMSTPDTFIEFSRQRGLAPDGRCKSFSENADGTGWSEGVGILVLERLSDARRNNHHILAVIRGSAVNQDGASNGLTAPNGPAQQQVIHQALTNAGLTAADVDAVEAHGTGTTLGDPIEAQALIATYGQDRPGDRPLWLGSLKSNIGHAQAAAGVAGVIKMVMAMHHDVLPRTLHVTEPSSHVDWSAGSVELLTRAQPWQPNGHPRRAGISSFGISGTNAHLILEEAPQAERPEQSEQTAPALPVVPWLLSARTAPALREQAAQLAAHITEQDPNPVDVGYSLATTRAALEHRAVVVAAKTTELLDGLAQIAEGEAGANAVTGVARPGKLAFICSGQGSQRLGMGRKLYDTFPQFARALDEVAEELGLPLREIMWPTEQTENDGSLDRTELAQPALFALEVALGRLLGSWGVRPDYLAGHSIGELAAAHLAGVFSLPDACALVVARGRLMGALPAGGAMVAVRATEHEVAAVLEGLERVAIAAVNGPDAVVISGDEAAVAQAAAHFEHTRRLRVSHAFHSPLMEPMLAAFREVAAQVTFHPPVIPLVSNLTGTLADPKDLCTPDYWVRHVREAVRFGDGIRTLRAEGVTTFLEIGPDATLTALADQDGDTIPALRRDRPEAAHLLHALGDLHTRGVPVTWPTLFNNQPTHPIDLPTYPFQHKHYWVDGMTPPASDVTDLGQTSADHPLLGAAVALPGTGGLVLTGRLTSDSPGWLVDHRILGTTLLPGAALVDMALHAGGRVGCPVVEELIQEAPLPVPEQGALALQVVVGAVDAAGCHSVEIFSRETDAPDTGPDAIWTRHATGVLRPATEAAEPPQAHAETWPPPGASVVPIDTLYEDLAAQGYGYGPVFQGVRAVWQREGEVYGEIALPEGAADVAADVAAYGLHPALMDAALHFTDVLPAEEGEDRDSTRIPFAWNGFTLHARGASSLRVRIWTTAPGVVSLDMRDAVTGAPVASVDSLAMRPVTSRQLDTGLRLLHRVRWTPLPADASRAQATPPNLAKLAELDEVLAAEPSSTVPDVVTLWLRPDAIEKTTDKTTDSRISHDVPQQAFLTTTTVLDALRGWLADERFAASRLVVVTRNAVHAVDPNPDPDLDSNADPARPDEPLDLGQAPAWGVLRAAQAENPGRFMVVDVDGSAESDRALPAAVATGEPEIALRRGRALVPRLGRVRAADDGPSWDASGTVLVTGGTGMLGALVARHLVVEHGVRHLLLTSRRGPDAPDAARLSAELTALGATVTLAACDTADRDAIAGLLAGIPTEHPLTAVVHAAGVMDNGMLADQTPERVRRVLRSKVDGAWHLHELTQDMDLSAFVLFSSAGGMVLAAGQANYAAANVFLDALAHHRRTGQLPATSMAWGLWAGTAAPGEASGASIDAGRIGRLGVLELAPEEGLVLFDAALACGETLTVPVRLDPAAVGTRPDELPALLRGLAPDRSGQDVRQAPATAPATTAAVATDQPLTTRLAGLSWEEAGRVLLDLVRTHVAEVLGFDGPEAVVPERGFLDMGVDSLAALELRNRLSGATGEHLSATLIYDYPTIVSVTEFLRTELVGEEPAAGVDRVLDEELTRLESALLAAEPGATDAARIEDRLRALAAGWAETHRRAGTAAPASGPSSASASTSQDDALEAATADELFDILDEELRDHG</sequence>
<feature type="domain" description="Ketosynthase family 3 (KS3)" evidence="11">
    <location>
        <begin position="2948"/>
        <end position="3360"/>
    </location>
</feature>
<dbReference type="InterPro" id="IPR014043">
    <property type="entry name" value="Acyl_transferase_dom"/>
</dbReference>
<reference evidence="13 14" key="1">
    <citation type="submission" date="2022-10" db="EMBL/GenBank/DDBJ databases">
        <title>The complete genomes of actinobacterial strains from the NBC collection.</title>
        <authorList>
            <person name="Joergensen T.S."/>
            <person name="Alvarez Arevalo M."/>
            <person name="Sterndorff E.B."/>
            <person name="Faurdal D."/>
            <person name="Vuksanovic O."/>
            <person name="Mourched A.-S."/>
            <person name="Charusanti P."/>
            <person name="Shaw S."/>
            <person name="Blin K."/>
            <person name="Weber T."/>
        </authorList>
    </citation>
    <scope>NUCLEOTIDE SEQUENCE [LARGE SCALE GENOMIC DNA]</scope>
    <source>
        <strain evidence="13 14">NBC 01752</strain>
    </source>
</reference>
<evidence type="ECO:0000256" key="3">
    <source>
        <dbReference type="ARBA" id="ARBA00022553"/>
    </source>
</evidence>
<evidence type="ECO:0000256" key="5">
    <source>
        <dbReference type="ARBA" id="ARBA00023194"/>
    </source>
</evidence>
<comment type="pathway">
    <text evidence="1">Antibiotic biosynthesis.</text>
</comment>
<proteinExistence type="predicted"/>
<keyword evidence="3" id="KW-0597">Phosphoprotein</keyword>
<dbReference type="InterPro" id="IPR020806">
    <property type="entry name" value="PKS_PP-bd"/>
</dbReference>
<evidence type="ECO:0000256" key="9">
    <source>
        <dbReference type="SAM" id="MobiDB-lite"/>
    </source>
</evidence>
<dbReference type="Pfam" id="PF16197">
    <property type="entry name" value="KAsynt_C_assoc"/>
    <property type="match status" value="2"/>
</dbReference>
<feature type="compositionally biased region" description="Low complexity" evidence="9">
    <location>
        <begin position="4742"/>
        <end position="4762"/>
    </location>
</feature>
<feature type="domain" description="Carrier" evidence="10">
    <location>
        <begin position="2854"/>
        <end position="2929"/>
    </location>
</feature>
<evidence type="ECO:0000313" key="14">
    <source>
        <dbReference type="Proteomes" id="UP001340816"/>
    </source>
</evidence>
<dbReference type="Pfam" id="PF22953">
    <property type="entry name" value="SpnB_Rossmann"/>
    <property type="match status" value="3"/>
</dbReference>
<dbReference type="Gene3D" id="3.40.50.720">
    <property type="entry name" value="NAD(P)-binding Rossmann-like Domain"/>
    <property type="match status" value="3"/>
</dbReference>
<feature type="region of interest" description="C-terminal hotdog fold" evidence="8">
    <location>
        <begin position="513"/>
        <end position="658"/>
    </location>
</feature>
<dbReference type="SUPFAM" id="SSF47336">
    <property type="entry name" value="ACP-like"/>
    <property type="match status" value="3"/>
</dbReference>
<dbReference type="Pfam" id="PF00698">
    <property type="entry name" value="Acyl_transf_1"/>
    <property type="match status" value="3"/>
</dbReference>
<feature type="active site" description="Proton acceptor; for dehydratase activity" evidence="8">
    <location>
        <position position="2143"/>
    </location>
</feature>
<dbReference type="Pfam" id="PF00109">
    <property type="entry name" value="ketoacyl-synt"/>
    <property type="match status" value="2"/>
</dbReference>
<keyword evidence="7" id="KW-0012">Acyltransferase</keyword>
<dbReference type="InterPro" id="IPR013968">
    <property type="entry name" value="PKS_KR"/>
</dbReference>
<dbReference type="SUPFAM" id="SSF51735">
    <property type="entry name" value="NAD(P)-binding Rossmann-fold domains"/>
    <property type="match status" value="6"/>
</dbReference>
<dbReference type="SMART" id="SM01294">
    <property type="entry name" value="PKS_PP_betabranch"/>
    <property type="match status" value="3"/>
</dbReference>
<dbReference type="InterPro" id="IPR032821">
    <property type="entry name" value="PKS_assoc"/>
</dbReference>
<keyword evidence="6" id="KW-0511">Multifunctional enzyme</keyword>
<dbReference type="PROSITE" id="PS52004">
    <property type="entry name" value="KS3_2"/>
    <property type="match status" value="2"/>
</dbReference>
<dbReference type="InterPro" id="IPR016035">
    <property type="entry name" value="Acyl_Trfase/lysoPLipase"/>
</dbReference>
<feature type="active site" description="Proton acceptor; for dehydratase activity" evidence="8">
    <location>
        <position position="3852"/>
    </location>
</feature>
<feature type="region of interest" description="N-terminal hotdog fold" evidence="8">
    <location>
        <begin position="349"/>
        <end position="474"/>
    </location>
</feature>
<dbReference type="Gene3D" id="3.40.47.10">
    <property type="match status" value="2"/>
</dbReference>
<evidence type="ECO:0000259" key="11">
    <source>
        <dbReference type="PROSITE" id="PS52004"/>
    </source>
</evidence>
<dbReference type="InterPro" id="IPR050091">
    <property type="entry name" value="PKS_NRPS_Biosynth_Enz"/>
</dbReference>
<dbReference type="PANTHER" id="PTHR43775">
    <property type="entry name" value="FATTY ACID SYNTHASE"/>
    <property type="match status" value="1"/>
</dbReference>
<dbReference type="InterPro" id="IPR036291">
    <property type="entry name" value="NAD(P)-bd_dom_sf"/>
</dbReference>
<dbReference type="CDD" id="cd00833">
    <property type="entry name" value="PKS"/>
    <property type="match status" value="2"/>
</dbReference>
<accession>A0ABZ1HTK7</accession>
<evidence type="ECO:0000259" key="12">
    <source>
        <dbReference type="PROSITE" id="PS52019"/>
    </source>
</evidence>
<dbReference type="InterPro" id="IPR020841">
    <property type="entry name" value="PKS_Beta-ketoAc_synthase_dom"/>
</dbReference>
<dbReference type="Proteomes" id="UP001340816">
    <property type="component" value="Chromosome"/>
</dbReference>
<feature type="region of interest" description="C-terminal hotdog fold" evidence="8">
    <location>
        <begin position="3963"/>
        <end position="4108"/>
    </location>
</feature>
<feature type="region of interest" description="Disordered" evidence="9">
    <location>
        <begin position="4740"/>
        <end position="4762"/>
    </location>
</feature>
<dbReference type="Gene3D" id="3.40.366.10">
    <property type="entry name" value="Malonyl-Coenzyme A Acyl Carrier Protein, domain 2"/>
    <property type="match status" value="3"/>
</dbReference>
<feature type="region of interest" description="N-terminal hotdog fold" evidence="8">
    <location>
        <begin position="2111"/>
        <end position="2236"/>
    </location>
</feature>
<feature type="active site" description="Proton donor; for dehydratase activity" evidence="8">
    <location>
        <position position="4027"/>
    </location>
</feature>
<dbReference type="SMART" id="SM00822">
    <property type="entry name" value="PKS_KR"/>
    <property type="match status" value="3"/>
</dbReference>
<feature type="domain" description="PKS/mFAS DH" evidence="12">
    <location>
        <begin position="2111"/>
        <end position="2396"/>
    </location>
</feature>
<dbReference type="Pfam" id="PF00550">
    <property type="entry name" value="PP-binding"/>
    <property type="match status" value="3"/>
</dbReference>
<feature type="active site" description="Proton acceptor; for dehydratase activity" evidence="8">
    <location>
        <position position="381"/>
    </location>
</feature>
<dbReference type="SUPFAM" id="SSF52151">
    <property type="entry name" value="FabD/lysophospholipase-like"/>
    <property type="match status" value="3"/>
</dbReference>
<dbReference type="InterPro" id="IPR049900">
    <property type="entry name" value="PKS_mFAS_DH"/>
</dbReference>
<dbReference type="InterPro" id="IPR016039">
    <property type="entry name" value="Thiolase-like"/>
</dbReference>
<dbReference type="Pfam" id="PF02801">
    <property type="entry name" value="Ketoacyl-synt_C"/>
    <property type="match status" value="2"/>
</dbReference>
<dbReference type="PROSITE" id="PS50075">
    <property type="entry name" value="CARRIER"/>
    <property type="match status" value="3"/>
</dbReference>
<evidence type="ECO:0000256" key="8">
    <source>
        <dbReference type="PROSITE-ProRule" id="PRU01363"/>
    </source>
</evidence>
<dbReference type="InterPro" id="IPR006162">
    <property type="entry name" value="Ppantetheine_attach_site"/>
</dbReference>
<dbReference type="PROSITE" id="PS00012">
    <property type="entry name" value="PHOSPHOPANTETHEINE"/>
    <property type="match status" value="2"/>
</dbReference>
<dbReference type="SMART" id="SM00827">
    <property type="entry name" value="PKS_AT"/>
    <property type="match status" value="3"/>
</dbReference>
<feature type="domain" description="Ketosynthase family 3 (KS3)" evidence="11">
    <location>
        <begin position="1239"/>
        <end position="1651"/>
    </location>
</feature>
<dbReference type="InterPro" id="IPR042104">
    <property type="entry name" value="PKS_dehydratase_sf"/>
</dbReference>
<keyword evidence="2" id="KW-0596">Phosphopantetheine</keyword>
<evidence type="ECO:0000256" key="1">
    <source>
        <dbReference type="ARBA" id="ARBA00004792"/>
    </source>
</evidence>
<dbReference type="InterPro" id="IPR057326">
    <property type="entry name" value="KR_dom"/>
</dbReference>
<dbReference type="CDD" id="cd08956">
    <property type="entry name" value="KR_3_FAS_SDR_x"/>
    <property type="match status" value="3"/>
</dbReference>
<dbReference type="SMART" id="SM00823">
    <property type="entry name" value="PKS_PP"/>
    <property type="match status" value="3"/>
</dbReference>
<keyword evidence="14" id="KW-1185">Reference proteome</keyword>
<dbReference type="Gene3D" id="3.30.70.3290">
    <property type="match status" value="2"/>
</dbReference>
<organism evidence="13 14">
    <name type="scientific">Streptomyces phaeochromogenes</name>
    <dbReference type="NCBI Taxonomy" id="1923"/>
    <lineage>
        <taxon>Bacteria</taxon>
        <taxon>Bacillati</taxon>
        <taxon>Actinomycetota</taxon>
        <taxon>Actinomycetes</taxon>
        <taxon>Kitasatosporales</taxon>
        <taxon>Streptomycetaceae</taxon>
        <taxon>Streptomyces</taxon>
        <taxon>Streptomyces phaeochromogenes group</taxon>
    </lineage>
</organism>
<dbReference type="PANTHER" id="PTHR43775:SF51">
    <property type="entry name" value="INACTIVE PHENOLPHTHIOCEROL SYNTHESIS POLYKETIDE SYNTHASE TYPE I PKS1-RELATED"/>
    <property type="match status" value="1"/>
</dbReference>
<dbReference type="InterPro" id="IPR014031">
    <property type="entry name" value="Ketoacyl_synth_C"/>
</dbReference>
<keyword evidence="4" id="KW-0808">Transferase</keyword>
<name>A0ABZ1HTK7_STRPH</name>
<dbReference type="InterPro" id="IPR049552">
    <property type="entry name" value="PKS_DH_N"/>
</dbReference>
<dbReference type="SMART" id="SM00825">
    <property type="entry name" value="PKS_KS"/>
    <property type="match status" value="2"/>
</dbReference>
<feature type="region of interest" description="Disordered" evidence="9">
    <location>
        <begin position="4222"/>
        <end position="4243"/>
    </location>
</feature>
<feature type="active site" description="Proton donor; for dehydratase activity" evidence="8">
    <location>
        <position position="574"/>
    </location>
</feature>
<dbReference type="InterPro" id="IPR036736">
    <property type="entry name" value="ACP-like_sf"/>
</dbReference>
<evidence type="ECO:0000259" key="10">
    <source>
        <dbReference type="PROSITE" id="PS50075"/>
    </source>
</evidence>
<dbReference type="SUPFAM" id="SSF55048">
    <property type="entry name" value="Probable ACP-binding domain of malonyl-CoA ACP transacylase"/>
    <property type="match status" value="3"/>
</dbReference>
<dbReference type="EMBL" id="CP109135">
    <property type="protein sequence ID" value="WSD21931.1"/>
    <property type="molecule type" value="Genomic_DNA"/>
</dbReference>
<dbReference type="InterPro" id="IPR018201">
    <property type="entry name" value="Ketoacyl_synth_AS"/>
</dbReference>
<dbReference type="Pfam" id="PF08659">
    <property type="entry name" value="KR"/>
    <property type="match status" value="3"/>
</dbReference>
<feature type="region of interest" description="N-terminal hotdog fold" evidence="8">
    <location>
        <begin position="3820"/>
        <end position="3948"/>
    </location>
</feature>
<feature type="domain" description="PKS/mFAS DH" evidence="12">
    <location>
        <begin position="349"/>
        <end position="658"/>
    </location>
</feature>
<evidence type="ECO:0000256" key="2">
    <source>
        <dbReference type="ARBA" id="ARBA00022450"/>
    </source>
</evidence>
<dbReference type="InterPro" id="IPR020807">
    <property type="entry name" value="PKS_DH"/>
</dbReference>
<feature type="domain" description="PKS/mFAS DH" evidence="12">
    <location>
        <begin position="3820"/>
        <end position="4108"/>
    </location>
</feature>
<dbReference type="PROSITE" id="PS00606">
    <property type="entry name" value="KS3_1"/>
    <property type="match status" value="2"/>
</dbReference>
<evidence type="ECO:0000256" key="6">
    <source>
        <dbReference type="ARBA" id="ARBA00023268"/>
    </source>
</evidence>
<feature type="domain" description="Carrier" evidence="10">
    <location>
        <begin position="1146"/>
        <end position="1221"/>
    </location>
</feature>
<dbReference type="InterPro" id="IPR016036">
    <property type="entry name" value="Malonyl_transacylase_ACP-bd"/>
</dbReference>
<feature type="region of interest" description="C-terminal hotdog fold" evidence="8">
    <location>
        <begin position="2250"/>
        <end position="2396"/>
    </location>
</feature>
<dbReference type="SMART" id="SM00826">
    <property type="entry name" value="PKS_DH"/>
    <property type="match status" value="3"/>
</dbReference>
<dbReference type="InterPro" id="IPR055123">
    <property type="entry name" value="SpnB-like_Rossmann"/>
</dbReference>
<dbReference type="InterPro" id="IPR001227">
    <property type="entry name" value="Ac_transferase_dom_sf"/>
</dbReference>
<feature type="active site" description="Proton donor; for dehydratase activity" evidence="8">
    <location>
        <position position="2311"/>
    </location>
</feature>
<dbReference type="Pfam" id="PF21089">
    <property type="entry name" value="PKS_DH_N"/>
    <property type="match status" value="3"/>
</dbReference>
<dbReference type="Pfam" id="PF14765">
    <property type="entry name" value="PS-DH"/>
    <property type="match status" value="3"/>
</dbReference>
<protein>
    <submittedName>
        <fullName evidence="13">SDR family NAD(P)-dependent oxidoreductase</fullName>
    </submittedName>
</protein>
<dbReference type="Gene3D" id="1.10.1200.10">
    <property type="entry name" value="ACP-like"/>
    <property type="match status" value="3"/>
</dbReference>
<keyword evidence="5" id="KW-0045">Antibiotic biosynthesis</keyword>
<dbReference type="InterPro" id="IPR009081">
    <property type="entry name" value="PP-bd_ACP"/>
</dbReference>
<evidence type="ECO:0000313" key="13">
    <source>
        <dbReference type="EMBL" id="WSD21931.1"/>
    </source>
</evidence>
<dbReference type="InterPro" id="IPR014030">
    <property type="entry name" value="Ketoacyl_synth_N"/>
</dbReference>
<gene>
    <name evidence="13" type="ORF">OHB35_43580</name>
</gene>
<dbReference type="PROSITE" id="PS52019">
    <property type="entry name" value="PKS_MFAS_DH"/>
    <property type="match status" value="3"/>
</dbReference>